<evidence type="ECO:0000259" key="1">
    <source>
        <dbReference type="Pfam" id="PF11738"/>
    </source>
</evidence>
<evidence type="ECO:0000313" key="2">
    <source>
        <dbReference type="EMBL" id="TFD98066.1"/>
    </source>
</evidence>
<name>A0A4Y8LC22_9BACT</name>
<feature type="domain" description="DUF3298" evidence="1">
    <location>
        <begin position="182"/>
        <end position="256"/>
    </location>
</feature>
<dbReference type="STRING" id="1121485.GCA_000426485_02550"/>
<proteinExistence type="predicted"/>
<dbReference type="OrthoDB" id="594879at2"/>
<gene>
    <name evidence="2" type="ORF">E2605_05455</name>
</gene>
<dbReference type="Pfam" id="PF11738">
    <property type="entry name" value="DUF3298"/>
    <property type="match status" value="1"/>
</dbReference>
<evidence type="ECO:0000313" key="3">
    <source>
        <dbReference type="Proteomes" id="UP000297861"/>
    </source>
</evidence>
<dbReference type="AlphaFoldDB" id="A0A4Y8LC22"/>
<keyword evidence="3" id="KW-1185">Reference proteome</keyword>
<accession>A0A4Y8LC22</accession>
<dbReference type="Gene3D" id="3.30.565.40">
    <property type="entry name" value="Fervidobacterium nodosum Rt17-B1 like"/>
    <property type="match status" value="1"/>
</dbReference>
<comment type="caution">
    <text evidence="2">The sequence shown here is derived from an EMBL/GenBank/DDBJ whole genome shotgun (WGS) entry which is preliminary data.</text>
</comment>
<protein>
    <submittedName>
        <fullName evidence="2">DUF3298 domain-containing protein</fullName>
    </submittedName>
</protein>
<dbReference type="Proteomes" id="UP000297861">
    <property type="component" value="Unassembled WGS sequence"/>
</dbReference>
<organism evidence="2 3">
    <name type="scientific">Dysgonomonas capnocytophagoides</name>
    <dbReference type="NCBI Taxonomy" id="45254"/>
    <lineage>
        <taxon>Bacteria</taxon>
        <taxon>Pseudomonadati</taxon>
        <taxon>Bacteroidota</taxon>
        <taxon>Bacteroidia</taxon>
        <taxon>Bacteroidales</taxon>
        <taxon>Dysgonomonadaceae</taxon>
        <taxon>Dysgonomonas</taxon>
    </lineage>
</organism>
<dbReference type="EMBL" id="SOML01000002">
    <property type="protein sequence ID" value="TFD98066.1"/>
    <property type="molecule type" value="Genomic_DNA"/>
</dbReference>
<dbReference type="Gene3D" id="3.90.640.20">
    <property type="entry name" value="Heat-shock cognate protein, ATPase"/>
    <property type="match status" value="1"/>
</dbReference>
<reference evidence="2 3" key="1">
    <citation type="submission" date="2019-03" db="EMBL/GenBank/DDBJ databases">
        <title>San Antonio Military Medical Center submission to MRSN (WRAIR), pending publication.</title>
        <authorList>
            <person name="Blyth D.M."/>
            <person name="Mccarthy S.L."/>
            <person name="Schall S.E."/>
            <person name="Stam J.A."/>
            <person name="Ong A.C."/>
            <person name="Mcgann P.T."/>
        </authorList>
    </citation>
    <scope>NUCLEOTIDE SEQUENCE [LARGE SCALE GENOMIC DNA]</scope>
    <source>
        <strain evidence="2 3">MRSN571793</strain>
    </source>
</reference>
<sequence length="277" mass="30912">MKKIGILAILAVLIAVSCKRPKPETTAVIETSRWTFDTLHLAKEIFLNNDSTKGGLKLTLEFDYPSTFVNDSILKAVQTQFLASFTDDQNGSYKGLTPVKGFEAFTDKNVEESVELGKAAQGSVIDFSEYYKTVKTSVTDTTLLTITGRTETLQYSGGAHDSRYIDYFNIDLRNGNRLTIESLFKPETSSRLVTLIKEVLATTKNSNGDNITLLDPDSVQPSQNFYFNEQGVVFVYNTYEITPHSDGLIQALIPYDKLKDLIADPYKEIITLKTKKA</sequence>
<dbReference type="InterPro" id="IPR037126">
    <property type="entry name" value="PdaC/RsiV-like_sf"/>
</dbReference>
<dbReference type="InterPro" id="IPR021729">
    <property type="entry name" value="DUF3298"/>
</dbReference>
<dbReference type="RefSeq" id="WP_026626437.1">
    <property type="nucleotide sequence ID" value="NZ_JAWZLG010000068.1"/>
</dbReference>
<dbReference type="PROSITE" id="PS51257">
    <property type="entry name" value="PROKAR_LIPOPROTEIN"/>
    <property type="match status" value="1"/>
</dbReference>